<keyword evidence="7 10" id="KW-0472">Membrane</keyword>
<dbReference type="CDD" id="cd15047">
    <property type="entry name" value="7tmC_GABA-B-like"/>
    <property type="match status" value="1"/>
</dbReference>
<keyword evidence="5" id="KW-0677">Repeat</keyword>
<evidence type="ECO:0000256" key="5">
    <source>
        <dbReference type="ARBA" id="ARBA00022737"/>
    </source>
</evidence>
<dbReference type="Pfam" id="PF24681">
    <property type="entry name" value="Kelch_KLHDC2_KLHL20_DRC7"/>
    <property type="match status" value="1"/>
</dbReference>
<evidence type="ECO:0000259" key="11">
    <source>
        <dbReference type="PROSITE" id="PS50259"/>
    </source>
</evidence>
<evidence type="ECO:0000313" key="13">
    <source>
        <dbReference type="Proteomes" id="UP001211065"/>
    </source>
</evidence>
<keyword evidence="6 10" id="KW-1133">Transmembrane helix</keyword>
<dbReference type="CDD" id="cd06354">
    <property type="entry name" value="PBP1_PrnA-like"/>
    <property type="match status" value="1"/>
</dbReference>
<evidence type="ECO:0000256" key="8">
    <source>
        <dbReference type="ARBA" id="ARBA00023180"/>
    </source>
</evidence>
<feature type="transmembrane region" description="Helical" evidence="10">
    <location>
        <begin position="936"/>
        <end position="955"/>
    </location>
</feature>
<protein>
    <recommendedName>
        <fullName evidence="11">G-protein coupled receptors family 3 profile domain-containing protein</fullName>
    </recommendedName>
</protein>
<evidence type="ECO:0000256" key="3">
    <source>
        <dbReference type="ARBA" id="ARBA00022692"/>
    </source>
</evidence>
<keyword evidence="13" id="KW-1185">Reference proteome</keyword>
<evidence type="ECO:0000256" key="6">
    <source>
        <dbReference type="ARBA" id="ARBA00022989"/>
    </source>
</evidence>
<keyword evidence="4" id="KW-0732">Signal</keyword>
<feature type="region of interest" description="Disordered" evidence="9">
    <location>
        <begin position="1"/>
        <end position="26"/>
    </location>
</feature>
<name>A0AAD5TVT4_9FUNG</name>
<evidence type="ECO:0000256" key="7">
    <source>
        <dbReference type="ARBA" id="ARBA00023136"/>
    </source>
</evidence>
<dbReference type="InterPro" id="IPR017978">
    <property type="entry name" value="GPCR_3_C"/>
</dbReference>
<dbReference type="PROSITE" id="PS50259">
    <property type="entry name" value="G_PROTEIN_RECEP_F3_4"/>
    <property type="match status" value="1"/>
</dbReference>
<keyword evidence="3 10" id="KW-0812">Transmembrane</keyword>
<dbReference type="Proteomes" id="UP001211065">
    <property type="component" value="Unassembled WGS sequence"/>
</dbReference>
<feature type="transmembrane region" description="Helical" evidence="10">
    <location>
        <begin position="898"/>
        <end position="916"/>
    </location>
</feature>
<dbReference type="Gene3D" id="3.40.50.2300">
    <property type="match status" value="2"/>
</dbReference>
<dbReference type="EMBL" id="JADGJW010001002">
    <property type="protein sequence ID" value="KAJ3208295.1"/>
    <property type="molecule type" value="Genomic_DNA"/>
</dbReference>
<dbReference type="AlphaFoldDB" id="A0AAD5TVT4"/>
<evidence type="ECO:0000256" key="2">
    <source>
        <dbReference type="ARBA" id="ARBA00022441"/>
    </source>
</evidence>
<dbReference type="Pfam" id="PF02608">
    <property type="entry name" value="Bmp"/>
    <property type="match status" value="1"/>
</dbReference>
<dbReference type="InterPro" id="IPR015915">
    <property type="entry name" value="Kelch-typ_b-propeller"/>
</dbReference>
<sequence>IFSKESPEQSIIASSEPGKASVVSGNEGSSVMRCKTCKQPVGTPTSLLKSDKSGNGAGVSQLSTDLSNYEFQVLEGCEDGLPNKVDYSCRFLAQAKDQAKSIRDTLAGNQNIISVIGLNFLTEITEVAPSFPQVSFAVIDAYVPIDAPNNTQGVLFAEEELGFMAGAVAGSVSKTKVVGIIAGLPFGALQRFAFGFLKGVKYICPQCQVLGRWVNDPTWSSEDIGKAQAEEYINQNCDVIFGAAGGMGSHAIKYAASKKVMVIGVDQDEYVSTFKNGTEPGSEYILTSVLKKVPMAVGLVAKSVIENNFKTGNRIFGYYNNAEEALPCSTPLACEKFNETVYFQDTNAVSGGCSSIVAQPITNLLDTVKTRITIGVLQLNVAQGYIQGEQAAANGTWRQMDTFGIVKAMQGHSQTKVSENKLLIYGGLLSSGEVSNTLYEFNYDNVTLSTLHPTGTDHPAKLMYHSAVFREKTNELVIVAGTLDGSVYNDLMYSYNVAANTWSTVAVKGTIPAGRTLQAVDIIGEEMFMYGGLSQGSILKDFWVFSFTTLTWTQRVNSVSPLAYFGSSLSAVPKNNTLILFGGTHSGSQGNALWSYSTISQEWTSITPSGNAPIGFSQGSAVVLDSRRILYTGGLANGAPQTTSYIYNSGKNAWTNSTKLNAPFAVYGHQASAFNQADFANACQYSENPTLSVCKAIPKTVVLLFGGASTNGIMDKFLINFPADEVIVTPMSIAASILYVCYAFSALGLLISLSMLVATIVFRDAKVFRAASPVFLSFYCVGASLAFVGVILYNVQGNNPQICSATLWCFSTGCIILYGSIVVKNQRIKTIFTGKVKSKSSASIKNHSLYIGLSAIILVNTVLLIIFTASSTLNYHPYDLAIDANNIWPICSSDQMGTWIWILLAPCFFTIVYGIYLSYHTRNVWSQFNESTHINLSVYVTFLAMIILVPLILTIE</sequence>
<feature type="transmembrane region" description="Helical" evidence="10">
    <location>
        <begin position="737"/>
        <end position="762"/>
    </location>
</feature>
<dbReference type="GO" id="GO:0004930">
    <property type="term" value="F:G protein-coupled receptor activity"/>
    <property type="evidence" value="ECO:0007669"/>
    <property type="project" value="InterPro"/>
</dbReference>
<keyword evidence="8" id="KW-0325">Glycoprotein</keyword>
<evidence type="ECO:0000256" key="1">
    <source>
        <dbReference type="ARBA" id="ARBA00004141"/>
    </source>
</evidence>
<accession>A0AAD5TVT4</accession>
<dbReference type="PANTHER" id="PTHR46093">
    <property type="entry name" value="ACYL-COA-BINDING DOMAIN-CONTAINING PROTEIN 5"/>
    <property type="match status" value="1"/>
</dbReference>
<reference evidence="12" key="1">
    <citation type="submission" date="2020-05" db="EMBL/GenBank/DDBJ databases">
        <title>Phylogenomic resolution of chytrid fungi.</title>
        <authorList>
            <person name="Stajich J.E."/>
            <person name="Amses K."/>
            <person name="Simmons R."/>
            <person name="Seto K."/>
            <person name="Myers J."/>
            <person name="Bonds A."/>
            <person name="Quandt C.A."/>
            <person name="Barry K."/>
            <person name="Liu P."/>
            <person name="Grigoriev I."/>
            <person name="Longcore J.E."/>
            <person name="James T.Y."/>
        </authorList>
    </citation>
    <scope>NUCLEOTIDE SEQUENCE</scope>
    <source>
        <strain evidence="12">JEL0476</strain>
    </source>
</reference>
<dbReference type="PANTHER" id="PTHR46093:SF18">
    <property type="entry name" value="FIBRONECTIN TYPE-III DOMAIN-CONTAINING PROTEIN"/>
    <property type="match status" value="1"/>
</dbReference>
<dbReference type="Gene3D" id="2.120.10.80">
    <property type="entry name" value="Kelch-type beta propeller"/>
    <property type="match status" value="2"/>
</dbReference>
<feature type="transmembrane region" description="Helical" evidence="10">
    <location>
        <begin position="849"/>
        <end position="869"/>
    </location>
</feature>
<dbReference type="SUPFAM" id="SSF53822">
    <property type="entry name" value="Periplasmic binding protein-like I"/>
    <property type="match status" value="1"/>
</dbReference>
<proteinExistence type="predicted"/>
<dbReference type="Pfam" id="PF00003">
    <property type="entry name" value="7tm_3"/>
    <property type="match status" value="1"/>
</dbReference>
<evidence type="ECO:0000256" key="10">
    <source>
        <dbReference type="SAM" id="Phobius"/>
    </source>
</evidence>
<keyword evidence="2" id="KW-0880">Kelch repeat</keyword>
<feature type="transmembrane region" description="Helical" evidence="10">
    <location>
        <begin position="774"/>
        <end position="793"/>
    </location>
</feature>
<evidence type="ECO:0000313" key="12">
    <source>
        <dbReference type="EMBL" id="KAJ3208295.1"/>
    </source>
</evidence>
<dbReference type="SUPFAM" id="SSF117281">
    <property type="entry name" value="Kelch motif"/>
    <property type="match status" value="2"/>
</dbReference>
<feature type="non-terminal residue" evidence="12">
    <location>
        <position position="956"/>
    </location>
</feature>
<dbReference type="GO" id="GO:0005886">
    <property type="term" value="C:plasma membrane"/>
    <property type="evidence" value="ECO:0007669"/>
    <property type="project" value="InterPro"/>
</dbReference>
<comment type="caution">
    <text evidence="12">The sequence shown here is derived from an EMBL/GenBank/DDBJ whole genome shotgun (WGS) entry which is preliminary data.</text>
</comment>
<feature type="transmembrane region" description="Helical" evidence="10">
    <location>
        <begin position="805"/>
        <end position="823"/>
    </location>
</feature>
<organism evidence="12 13">
    <name type="scientific">Clydaea vesicula</name>
    <dbReference type="NCBI Taxonomy" id="447962"/>
    <lineage>
        <taxon>Eukaryota</taxon>
        <taxon>Fungi</taxon>
        <taxon>Fungi incertae sedis</taxon>
        <taxon>Chytridiomycota</taxon>
        <taxon>Chytridiomycota incertae sedis</taxon>
        <taxon>Chytridiomycetes</taxon>
        <taxon>Lobulomycetales</taxon>
        <taxon>Lobulomycetaceae</taxon>
        <taxon>Clydaea</taxon>
    </lineage>
</organism>
<dbReference type="InterPro" id="IPR028082">
    <property type="entry name" value="Peripla_BP_I"/>
</dbReference>
<evidence type="ECO:0000256" key="4">
    <source>
        <dbReference type="ARBA" id="ARBA00022729"/>
    </source>
</evidence>
<comment type="subcellular location">
    <subcellularLocation>
        <location evidence="1">Membrane</location>
        <topology evidence="1">Multi-pass membrane protein</topology>
    </subcellularLocation>
</comment>
<gene>
    <name evidence="12" type="ORF">HK099_000094</name>
</gene>
<evidence type="ECO:0000256" key="9">
    <source>
        <dbReference type="SAM" id="MobiDB-lite"/>
    </source>
</evidence>
<feature type="domain" description="G-protein coupled receptors family 3 profile" evidence="11">
    <location>
        <begin position="802"/>
        <end position="956"/>
    </location>
</feature>
<dbReference type="InterPro" id="IPR003760">
    <property type="entry name" value="PnrA-like"/>
</dbReference>
<feature type="non-terminal residue" evidence="12">
    <location>
        <position position="1"/>
    </location>
</feature>